<keyword evidence="3" id="KW-0804">Transcription</keyword>
<proteinExistence type="predicted"/>
<dbReference type="GO" id="GO:0003677">
    <property type="term" value="F:DNA binding"/>
    <property type="evidence" value="ECO:0007669"/>
    <property type="project" value="UniProtKB-KW"/>
</dbReference>
<organism evidence="5 6">
    <name type="scientific">Pararhodobacter aggregans</name>
    <dbReference type="NCBI Taxonomy" id="404875"/>
    <lineage>
        <taxon>Bacteria</taxon>
        <taxon>Pseudomonadati</taxon>
        <taxon>Pseudomonadota</taxon>
        <taxon>Alphaproteobacteria</taxon>
        <taxon>Rhodobacterales</taxon>
        <taxon>Paracoccaceae</taxon>
        <taxon>Pararhodobacter</taxon>
    </lineage>
</organism>
<dbReference type="RefSeq" id="WP_107751403.1">
    <property type="nucleotide sequence ID" value="NZ_QBKF01000004.1"/>
</dbReference>
<dbReference type="EMBL" id="QDDR01000003">
    <property type="protein sequence ID" value="PVE48029.1"/>
    <property type="molecule type" value="Genomic_DNA"/>
</dbReference>
<dbReference type="SUPFAM" id="SSF46894">
    <property type="entry name" value="C-terminal effector domain of the bipartite response regulators"/>
    <property type="match status" value="1"/>
</dbReference>
<dbReference type="PRINTS" id="PR00038">
    <property type="entry name" value="HTHLUXR"/>
</dbReference>
<dbReference type="SMART" id="SM00421">
    <property type="entry name" value="HTH_LUXR"/>
    <property type="match status" value="1"/>
</dbReference>
<dbReference type="AlphaFoldDB" id="A0A2T7UTX5"/>
<evidence type="ECO:0000256" key="2">
    <source>
        <dbReference type="ARBA" id="ARBA00023125"/>
    </source>
</evidence>
<dbReference type="CDD" id="cd06170">
    <property type="entry name" value="LuxR_C_like"/>
    <property type="match status" value="1"/>
</dbReference>
<dbReference type="OrthoDB" id="9803630at2"/>
<dbReference type="Pfam" id="PF03472">
    <property type="entry name" value="Autoind_bind"/>
    <property type="match status" value="1"/>
</dbReference>
<keyword evidence="1" id="KW-0805">Transcription regulation</keyword>
<gene>
    <name evidence="5" type="ORF">DDE23_07770</name>
</gene>
<name>A0A2T7UTX5_9RHOB</name>
<accession>A0A2T7UTX5</accession>
<dbReference type="SUPFAM" id="SSF75516">
    <property type="entry name" value="Pheromone-binding domain of LuxR-like quorum-sensing transcription factors"/>
    <property type="match status" value="1"/>
</dbReference>
<evidence type="ECO:0000259" key="4">
    <source>
        <dbReference type="PROSITE" id="PS50043"/>
    </source>
</evidence>
<dbReference type="InterPro" id="IPR036388">
    <property type="entry name" value="WH-like_DNA-bd_sf"/>
</dbReference>
<keyword evidence="6" id="KW-1185">Reference proteome</keyword>
<dbReference type="Pfam" id="PF00196">
    <property type="entry name" value="GerE"/>
    <property type="match status" value="1"/>
</dbReference>
<dbReference type="Gene3D" id="1.10.10.10">
    <property type="entry name" value="Winged helix-like DNA-binding domain superfamily/Winged helix DNA-binding domain"/>
    <property type="match status" value="1"/>
</dbReference>
<dbReference type="GO" id="GO:0006355">
    <property type="term" value="P:regulation of DNA-templated transcription"/>
    <property type="evidence" value="ECO:0007669"/>
    <property type="project" value="InterPro"/>
</dbReference>
<dbReference type="Proteomes" id="UP000244810">
    <property type="component" value="Unassembled WGS sequence"/>
</dbReference>
<dbReference type="PROSITE" id="PS50043">
    <property type="entry name" value="HTH_LUXR_2"/>
    <property type="match status" value="1"/>
</dbReference>
<sequence length="239" mass="26244">MPDVFDFPAALAQAQTPAAACAELLSWSEPHGFSIYAIGAAPHPDAPYPTQFMVTNWPQAWQSAYYDRQFGDRDPTLRAMKALGRPFTISDLRAGRCGFLPAAAEREVLDFAAGLGYPEGFLVPVYRANGYRGFTVLAGNAPDPGPALRARLQFLLEHAHDRLRVLVAQQLDENALLTPREVQILSLARLGQGDADIARQAAISIRTVRFHFDNARRKLAARSRSEAIAIAVEQHLLPV</sequence>
<feature type="domain" description="HTH luxR-type" evidence="4">
    <location>
        <begin position="170"/>
        <end position="235"/>
    </location>
</feature>
<reference evidence="5 6" key="1">
    <citation type="journal article" date="2011" name="Syst. Appl. Microbiol.">
        <title>Defluviimonas denitrificans gen. nov., sp. nov., and Pararhodobacter aggregans gen. nov., sp. nov., non-phototrophic Rhodobacteraceae from the biofilter of a marine aquaculture.</title>
        <authorList>
            <person name="Foesel B.U."/>
            <person name="Drake H.L."/>
            <person name="Schramm A."/>
        </authorList>
    </citation>
    <scope>NUCLEOTIDE SEQUENCE [LARGE SCALE GENOMIC DNA]</scope>
    <source>
        <strain evidence="5 6">D1-19</strain>
    </source>
</reference>
<keyword evidence="2" id="KW-0238">DNA-binding</keyword>
<evidence type="ECO:0000256" key="3">
    <source>
        <dbReference type="ARBA" id="ARBA00023163"/>
    </source>
</evidence>
<evidence type="ECO:0000256" key="1">
    <source>
        <dbReference type="ARBA" id="ARBA00023015"/>
    </source>
</evidence>
<dbReference type="InterPro" id="IPR016032">
    <property type="entry name" value="Sig_transdc_resp-reg_C-effctor"/>
</dbReference>
<dbReference type="PANTHER" id="PTHR44688">
    <property type="entry name" value="DNA-BINDING TRANSCRIPTIONAL ACTIVATOR DEVR_DOSR"/>
    <property type="match status" value="1"/>
</dbReference>
<evidence type="ECO:0000313" key="6">
    <source>
        <dbReference type="Proteomes" id="UP000244810"/>
    </source>
</evidence>
<protein>
    <recommendedName>
        <fullName evidence="4">HTH luxR-type domain-containing protein</fullName>
    </recommendedName>
</protein>
<dbReference type="PANTHER" id="PTHR44688:SF25">
    <property type="entry name" value="HTH LUXR-TYPE DOMAIN-CONTAINING PROTEIN"/>
    <property type="match status" value="1"/>
</dbReference>
<dbReference type="InterPro" id="IPR005143">
    <property type="entry name" value="TF_LuxR_autoind-bd_dom"/>
</dbReference>
<dbReference type="InterPro" id="IPR036693">
    <property type="entry name" value="TF_LuxR_autoind-bd_dom_sf"/>
</dbReference>
<evidence type="ECO:0000313" key="5">
    <source>
        <dbReference type="EMBL" id="PVE48029.1"/>
    </source>
</evidence>
<comment type="caution">
    <text evidence="5">The sequence shown here is derived from an EMBL/GenBank/DDBJ whole genome shotgun (WGS) entry which is preliminary data.</text>
</comment>
<dbReference type="Gene3D" id="3.30.450.80">
    <property type="entry name" value="Transcription factor LuxR-like, autoinducer-binding domain"/>
    <property type="match status" value="1"/>
</dbReference>
<dbReference type="InterPro" id="IPR000792">
    <property type="entry name" value="Tscrpt_reg_LuxR_C"/>
</dbReference>